<dbReference type="AlphaFoldDB" id="A0A9D4GXS3"/>
<comment type="caution">
    <text evidence="1">The sequence shown here is derived from an EMBL/GenBank/DDBJ whole genome shotgun (WGS) entry which is preliminary data.</text>
</comment>
<evidence type="ECO:0000313" key="1">
    <source>
        <dbReference type="EMBL" id="KAH3821822.1"/>
    </source>
</evidence>
<name>A0A9D4GXS3_DREPO</name>
<evidence type="ECO:0000313" key="2">
    <source>
        <dbReference type="Proteomes" id="UP000828390"/>
    </source>
</evidence>
<reference evidence="1" key="2">
    <citation type="submission" date="2020-11" db="EMBL/GenBank/DDBJ databases">
        <authorList>
            <person name="McCartney M.A."/>
            <person name="Auch B."/>
            <person name="Kono T."/>
            <person name="Mallez S."/>
            <person name="Becker A."/>
            <person name="Gohl D.M."/>
            <person name="Silverstein K.A.T."/>
            <person name="Koren S."/>
            <person name="Bechman K.B."/>
            <person name="Herman A."/>
            <person name="Abrahante J.E."/>
            <person name="Garbe J."/>
        </authorList>
    </citation>
    <scope>NUCLEOTIDE SEQUENCE</scope>
    <source>
        <strain evidence="1">Duluth1</strain>
        <tissue evidence="1">Whole animal</tissue>
    </source>
</reference>
<organism evidence="1 2">
    <name type="scientific">Dreissena polymorpha</name>
    <name type="common">Zebra mussel</name>
    <name type="synonym">Mytilus polymorpha</name>
    <dbReference type="NCBI Taxonomy" id="45954"/>
    <lineage>
        <taxon>Eukaryota</taxon>
        <taxon>Metazoa</taxon>
        <taxon>Spiralia</taxon>
        <taxon>Lophotrochozoa</taxon>
        <taxon>Mollusca</taxon>
        <taxon>Bivalvia</taxon>
        <taxon>Autobranchia</taxon>
        <taxon>Heteroconchia</taxon>
        <taxon>Euheterodonta</taxon>
        <taxon>Imparidentia</taxon>
        <taxon>Neoheterodontei</taxon>
        <taxon>Myida</taxon>
        <taxon>Dreissenoidea</taxon>
        <taxon>Dreissenidae</taxon>
        <taxon>Dreissena</taxon>
    </lineage>
</organism>
<dbReference type="EMBL" id="JAIWYP010000005">
    <property type="protein sequence ID" value="KAH3821822.1"/>
    <property type="molecule type" value="Genomic_DNA"/>
</dbReference>
<dbReference type="Proteomes" id="UP000828390">
    <property type="component" value="Unassembled WGS sequence"/>
</dbReference>
<keyword evidence="2" id="KW-1185">Reference proteome</keyword>
<sequence>MDAIHCFICKNQSTGDKNIQQIAGALRASVNRSTGFTANMLMLGREVNTPAQLLFPHVFCRYDNQDEYVSMLIEDI</sequence>
<reference evidence="1" key="1">
    <citation type="journal article" date="2019" name="bioRxiv">
        <title>The Genome of the Zebra Mussel, Dreissena polymorpha: A Resource for Invasive Species Research.</title>
        <authorList>
            <person name="McCartney M.A."/>
            <person name="Auch B."/>
            <person name="Kono T."/>
            <person name="Mallez S."/>
            <person name="Zhang Y."/>
            <person name="Obille A."/>
            <person name="Becker A."/>
            <person name="Abrahante J.E."/>
            <person name="Garbe J."/>
            <person name="Badalamenti J.P."/>
            <person name="Herman A."/>
            <person name="Mangelson H."/>
            <person name="Liachko I."/>
            <person name="Sullivan S."/>
            <person name="Sone E.D."/>
            <person name="Koren S."/>
            <person name="Silverstein K.A.T."/>
            <person name="Beckman K.B."/>
            <person name="Gohl D.M."/>
        </authorList>
    </citation>
    <scope>NUCLEOTIDE SEQUENCE</scope>
    <source>
        <strain evidence="1">Duluth1</strain>
        <tissue evidence="1">Whole animal</tissue>
    </source>
</reference>
<gene>
    <name evidence="1" type="ORF">DPMN_123590</name>
</gene>
<protein>
    <submittedName>
        <fullName evidence="1">Uncharacterized protein</fullName>
    </submittedName>
</protein>
<accession>A0A9D4GXS3</accession>
<proteinExistence type="predicted"/>